<feature type="domain" description="Pyruvate kinase barrel" evidence="19">
    <location>
        <begin position="1"/>
        <end position="323"/>
    </location>
</feature>
<dbReference type="InterPro" id="IPR001697">
    <property type="entry name" value="Pyr_Knase"/>
</dbReference>
<dbReference type="InterPro" id="IPR015795">
    <property type="entry name" value="Pyrv_Knase_C"/>
</dbReference>
<dbReference type="GO" id="GO:0000287">
    <property type="term" value="F:magnesium ion binding"/>
    <property type="evidence" value="ECO:0007669"/>
    <property type="project" value="UniProtKB-UniRule"/>
</dbReference>
<evidence type="ECO:0000313" key="22">
    <source>
        <dbReference type="EMBL" id="HIU57229.1"/>
    </source>
</evidence>
<dbReference type="PRINTS" id="PR01050">
    <property type="entry name" value="PYRUVTKNASE"/>
</dbReference>
<dbReference type="NCBIfam" id="NF004978">
    <property type="entry name" value="PRK06354.1"/>
    <property type="match status" value="1"/>
</dbReference>
<evidence type="ECO:0000256" key="12">
    <source>
        <dbReference type="ARBA" id="ARBA00022840"/>
    </source>
</evidence>
<evidence type="ECO:0000256" key="8">
    <source>
        <dbReference type="ARBA" id="ARBA00022679"/>
    </source>
</evidence>
<evidence type="ECO:0000259" key="20">
    <source>
        <dbReference type="Pfam" id="PF00391"/>
    </source>
</evidence>
<dbReference type="AlphaFoldDB" id="A0A9D1SEB2"/>
<keyword evidence="16 22" id="KW-0670">Pyruvate</keyword>
<dbReference type="Pfam" id="PF02887">
    <property type="entry name" value="PK_C"/>
    <property type="match status" value="1"/>
</dbReference>
<dbReference type="Gene3D" id="2.40.33.10">
    <property type="entry name" value="PK beta-barrel domain-like"/>
    <property type="match status" value="1"/>
</dbReference>
<evidence type="ECO:0000256" key="14">
    <source>
        <dbReference type="ARBA" id="ARBA00022958"/>
    </source>
</evidence>
<evidence type="ECO:0000256" key="9">
    <source>
        <dbReference type="ARBA" id="ARBA00022723"/>
    </source>
</evidence>
<keyword evidence="12" id="KW-0067">ATP-binding</keyword>
<comment type="similarity">
    <text evidence="5 18">Belongs to the pyruvate kinase family.</text>
</comment>
<dbReference type="InterPro" id="IPR040442">
    <property type="entry name" value="Pyrv_kinase-like_dom_sf"/>
</dbReference>
<sequence length="586" mass="63721">MRKTKIVCTIGPATNSEDMLRELMLAGMDVARINFSHGTHEAAKEMVDRIKKVRQELDLPVAILLDTKGPEIRLKSFKEGKVTLKTGQTFTLCTNDVEGDDQMVSITYPELPNDVTVGTRILIDDGLIELQVTSVKNDKIVCVVHNGGVVSNSKGVNVPNVELSMPYMSEKDKSDILFGIEQDFDFIAASFCRTAEDALEIKQLLERNGGREINLIAKIENAQGVQNIDEILNVTDGIMVARGDMGVEIDMQDLPVIQKDLIRKTYRAGKRVITATQMLDSMIRNPRPTRAEVSDVANAIYDGTSAIMLSGETAMGKYPIEAVKTMSSIAERTENDIDYVKRLKMMDFESGFDVTNAISHATCTTAHDLGAAAIIALTYSGGTARQISRFRPNCPIIAPTLSEKSRRQLNLSWGVIPVMSHVAANSDELFDSAVDDAEKMNLVKNGDLVVITGGVPMGVAGTTNIMKVHLVGHILVKGDGLSDLHATGNVCVCCGKKEMDMKFRDGDIAVIDRLSTDMIPRLKKSSGIITEATDHLEDLNILSMALDIPIIIGAAGATKILKSGTSITMDASNGMVYAGHNKIEFE</sequence>
<keyword evidence="11 18" id="KW-0418">Kinase</keyword>
<dbReference type="SUPFAM" id="SSF50800">
    <property type="entry name" value="PK beta-barrel domain-like"/>
    <property type="match status" value="1"/>
</dbReference>
<dbReference type="GO" id="GO:0005524">
    <property type="term" value="F:ATP binding"/>
    <property type="evidence" value="ECO:0007669"/>
    <property type="project" value="UniProtKB-KW"/>
</dbReference>
<evidence type="ECO:0000256" key="3">
    <source>
        <dbReference type="ARBA" id="ARBA00004997"/>
    </source>
</evidence>
<evidence type="ECO:0000256" key="11">
    <source>
        <dbReference type="ARBA" id="ARBA00022777"/>
    </source>
</evidence>
<dbReference type="GO" id="GO:0016301">
    <property type="term" value="F:kinase activity"/>
    <property type="evidence" value="ECO:0007669"/>
    <property type="project" value="UniProtKB-KW"/>
</dbReference>
<keyword evidence="13 18" id="KW-0460">Magnesium</keyword>
<evidence type="ECO:0000256" key="5">
    <source>
        <dbReference type="ARBA" id="ARBA00008663"/>
    </source>
</evidence>
<dbReference type="NCBIfam" id="TIGR01064">
    <property type="entry name" value="pyruv_kin"/>
    <property type="match status" value="1"/>
</dbReference>
<reference evidence="22" key="1">
    <citation type="submission" date="2020-10" db="EMBL/GenBank/DDBJ databases">
        <authorList>
            <person name="Gilroy R."/>
        </authorList>
    </citation>
    <scope>NUCLEOTIDE SEQUENCE</scope>
    <source>
        <strain evidence="22">USAMLcec3-3695</strain>
    </source>
</reference>
<comment type="cofactor">
    <cofactor evidence="2">
        <name>K(+)</name>
        <dbReference type="ChEBI" id="CHEBI:29103"/>
    </cofactor>
</comment>
<dbReference type="InterPro" id="IPR011037">
    <property type="entry name" value="Pyrv_Knase-like_insert_dom_sf"/>
</dbReference>
<dbReference type="Gene3D" id="3.20.20.60">
    <property type="entry name" value="Phosphoenolpyruvate-binding domains"/>
    <property type="match status" value="1"/>
</dbReference>
<evidence type="ECO:0000259" key="21">
    <source>
        <dbReference type="Pfam" id="PF02887"/>
    </source>
</evidence>
<dbReference type="GO" id="GO:0030955">
    <property type="term" value="F:potassium ion binding"/>
    <property type="evidence" value="ECO:0007669"/>
    <property type="project" value="UniProtKB-UniRule"/>
</dbReference>
<evidence type="ECO:0000256" key="16">
    <source>
        <dbReference type="ARBA" id="ARBA00023317"/>
    </source>
</evidence>
<dbReference type="InterPro" id="IPR015793">
    <property type="entry name" value="Pyrv_Knase_brl"/>
</dbReference>
<keyword evidence="15 18" id="KW-0324">Glycolysis</keyword>
<evidence type="ECO:0000256" key="18">
    <source>
        <dbReference type="RuleBase" id="RU000504"/>
    </source>
</evidence>
<evidence type="ECO:0000256" key="4">
    <source>
        <dbReference type="ARBA" id="ARBA00006237"/>
    </source>
</evidence>
<keyword evidence="14" id="KW-0630">Potassium</keyword>
<comment type="similarity">
    <text evidence="4">In the C-terminal section; belongs to the PEP-utilizing enzyme family.</text>
</comment>
<dbReference type="EMBL" id="DVNB01000054">
    <property type="protein sequence ID" value="HIU57229.1"/>
    <property type="molecule type" value="Genomic_DNA"/>
</dbReference>
<proteinExistence type="inferred from homology"/>
<dbReference type="InterPro" id="IPR015813">
    <property type="entry name" value="Pyrv/PenolPyrv_kinase-like_dom"/>
</dbReference>
<name>A0A9D1SEB2_9FIRM</name>
<accession>A0A9D1SEB2</accession>
<protein>
    <recommendedName>
        <fullName evidence="7 17">Pyruvate kinase</fullName>
        <ecNumber evidence="6 17">2.7.1.40</ecNumber>
    </recommendedName>
</protein>
<feature type="domain" description="PEP-utilising enzyme mobile" evidence="20">
    <location>
        <begin position="504"/>
        <end position="574"/>
    </location>
</feature>
<dbReference type="EC" id="2.7.1.40" evidence="6 17"/>
<comment type="cofactor">
    <cofactor evidence="1">
        <name>Mg(2+)</name>
        <dbReference type="ChEBI" id="CHEBI:18420"/>
    </cofactor>
</comment>
<dbReference type="FunFam" id="3.20.20.60:FF:000025">
    <property type="entry name" value="Pyruvate kinase"/>
    <property type="match status" value="1"/>
</dbReference>
<evidence type="ECO:0000259" key="19">
    <source>
        <dbReference type="Pfam" id="PF00224"/>
    </source>
</evidence>
<evidence type="ECO:0000256" key="6">
    <source>
        <dbReference type="ARBA" id="ARBA00012142"/>
    </source>
</evidence>
<dbReference type="GO" id="GO:0004743">
    <property type="term" value="F:pyruvate kinase activity"/>
    <property type="evidence" value="ECO:0007669"/>
    <property type="project" value="UniProtKB-UniRule"/>
</dbReference>
<dbReference type="FunFam" id="2.40.33.10:FF:000001">
    <property type="entry name" value="Pyruvate kinase"/>
    <property type="match status" value="1"/>
</dbReference>
<evidence type="ECO:0000256" key="1">
    <source>
        <dbReference type="ARBA" id="ARBA00001946"/>
    </source>
</evidence>
<evidence type="ECO:0000256" key="15">
    <source>
        <dbReference type="ARBA" id="ARBA00023152"/>
    </source>
</evidence>
<evidence type="ECO:0000256" key="10">
    <source>
        <dbReference type="ARBA" id="ARBA00022741"/>
    </source>
</evidence>
<reference evidence="22" key="2">
    <citation type="journal article" date="2021" name="PeerJ">
        <title>Extensive microbial diversity within the chicken gut microbiome revealed by metagenomics and culture.</title>
        <authorList>
            <person name="Gilroy R."/>
            <person name="Ravi A."/>
            <person name="Getino M."/>
            <person name="Pursley I."/>
            <person name="Horton D.L."/>
            <person name="Alikhan N.F."/>
            <person name="Baker D."/>
            <person name="Gharbi K."/>
            <person name="Hall N."/>
            <person name="Watson M."/>
            <person name="Adriaenssens E.M."/>
            <person name="Foster-Nyarko E."/>
            <person name="Jarju S."/>
            <person name="Secka A."/>
            <person name="Antonio M."/>
            <person name="Oren A."/>
            <person name="Chaudhuri R.R."/>
            <person name="La Ragione R."/>
            <person name="Hildebrand F."/>
            <person name="Pallen M.J."/>
        </authorList>
    </citation>
    <scope>NUCLEOTIDE SEQUENCE</scope>
    <source>
        <strain evidence="22">USAMLcec3-3695</strain>
    </source>
</reference>
<dbReference type="SUPFAM" id="SSF51621">
    <property type="entry name" value="Phosphoenolpyruvate/pyruvate domain"/>
    <property type="match status" value="1"/>
</dbReference>
<dbReference type="SUPFAM" id="SSF52009">
    <property type="entry name" value="Phosphohistidine domain"/>
    <property type="match status" value="1"/>
</dbReference>
<dbReference type="Gene3D" id="3.50.30.10">
    <property type="entry name" value="Phosphohistidine domain"/>
    <property type="match status" value="1"/>
</dbReference>
<dbReference type="InterPro" id="IPR036918">
    <property type="entry name" value="Pyrv_Knase_C_sf"/>
</dbReference>
<evidence type="ECO:0000256" key="17">
    <source>
        <dbReference type="NCBIfam" id="TIGR01064"/>
    </source>
</evidence>
<keyword evidence="8 18" id="KW-0808">Transferase</keyword>
<dbReference type="Gene3D" id="3.40.1380.20">
    <property type="entry name" value="Pyruvate kinase, C-terminal domain"/>
    <property type="match status" value="1"/>
</dbReference>
<organism evidence="22 23">
    <name type="scientific">Candidatus Ornithomonoglobus merdipullorum</name>
    <dbReference type="NCBI Taxonomy" id="2840895"/>
    <lineage>
        <taxon>Bacteria</taxon>
        <taxon>Bacillati</taxon>
        <taxon>Bacillota</taxon>
        <taxon>Clostridia</taxon>
        <taxon>Candidatus Ornithomonoglobus</taxon>
    </lineage>
</organism>
<evidence type="ECO:0000256" key="13">
    <source>
        <dbReference type="ARBA" id="ARBA00022842"/>
    </source>
</evidence>
<dbReference type="Pfam" id="PF00224">
    <property type="entry name" value="PK"/>
    <property type="match status" value="1"/>
</dbReference>
<comment type="caution">
    <text evidence="22">The sequence shown here is derived from an EMBL/GenBank/DDBJ whole genome shotgun (WGS) entry which is preliminary data.</text>
</comment>
<evidence type="ECO:0000313" key="23">
    <source>
        <dbReference type="Proteomes" id="UP000824109"/>
    </source>
</evidence>
<dbReference type="InterPro" id="IPR018209">
    <property type="entry name" value="Pyrv_Knase_AS"/>
</dbReference>
<keyword evidence="9" id="KW-0479">Metal-binding</keyword>
<dbReference type="PANTHER" id="PTHR11817">
    <property type="entry name" value="PYRUVATE KINASE"/>
    <property type="match status" value="1"/>
</dbReference>
<dbReference type="InterPro" id="IPR008279">
    <property type="entry name" value="PEP-util_enz_mobile_dom"/>
</dbReference>
<dbReference type="Pfam" id="PF00391">
    <property type="entry name" value="PEP-utilizers"/>
    <property type="match status" value="1"/>
</dbReference>
<comment type="catalytic activity">
    <reaction evidence="18">
        <text>pyruvate + ATP = phosphoenolpyruvate + ADP + H(+)</text>
        <dbReference type="Rhea" id="RHEA:18157"/>
        <dbReference type="ChEBI" id="CHEBI:15361"/>
        <dbReference type="ChEBI" id="CHEBI:15378"/>
        <dbReference type="ChEBI" id="CHEBI:30616"/>
        <dbReference type="ChEBI" id="CHEBI:58702"/>
        <dbReference type="ChEBI" id="CHEBI:456216"/>
        <dbReference type="EC" id="2.7.1.40"/>
    </reaction>
</comment>
<evidence type="ECO:0000256" key="2">
    <source>
        <dbReference type="ARBA" id="ARBA00001958"/>
    </source>
</evidence>
<dbReference type="InterPro" id="IPR015806">
    <property type="entry name" value="Pyrv_Knase_insert_dom_sf"/>
</dbReference>
<dbReference type="InterPro" id="IPR036637">
    <property type="entry name" value="Phosphohistidine_dom_sf"/>
</dbReference>
<keyword evidence="10" id="KW-0547">Nucleotide-binding</keyword>
<dbReference type="SUPFAM" id="SSF52935">
    <property type="entry name" value="PK C-terminal domain-like"/>
    <property type="match status" value="1"/>
</dbReference>
<comment type="pathway">
    <text evidence="3 18">Carbohydrate degradation; glycolysis; pyruvate from D-glyceraldehyde 3-phosphate: step 5/5.</text>
</comment>
<dbReference type="NCBIfam" id="NF004491">
    <property type="entry name" value="PRK05826.1"/>
    <property type="match status" value="1"/>
</dbReference>
<evidence type="ECO:0000256" key="7">
    <source>
        <dbReference type="ARBA" id="ARBA00018587"/>
    </source>
</evidence>
<dbReference type="PROSITE" id="PS00110">
    <property type="entry name" value="PYRUVATE_KINASE"/>
    <property type="match status" value="1"/>
</dbReference>
<dbReference type="Proteomes" id="UP000824109">
    <property type="component" value="Unassembled WGS sequence"/>
</dbReference>
<feature type="domain" description="Pyruvate kinase C-terminal" evidence="21">
    <location>
        <begin position="356"/>
        <end position="469"/>
    </location>
</feature>
<gene>
    <name evidence="22" type="primary">pyk</name>
    <name evidence="22" type="ORF">IAA61_05385</name>
</gene>